<evidence type="ECO:0000256" key="5">
    <source>
        <dbReference type="ARBA" id="ARBA00022490"/>
    </source>
</evidence>
<organism evidence="19 20">
    <name type="scientific">Botrimarina colliarenosi</name>
    <dbReference type="NCBI Taxonomy" id="2528001"/>
    <lineage>
        <taxon>Bacteria</taxon>
        <taxon>Pseudomonadati</taxon>
        <taxon>Planctomycetota</taxon>
        <taxon>Planctomycetia</taxon>
        <taxon>Pirellulales</taxon>
        <taxon>Lacipirellulaceae</taxon>
        <taxon>Botrimarina</taxon>
    </lineage>
</organism>
<dbReference type="InterPro" id="IPR023586">
    <property type="entry name" value="Ile-tRNA-ligase_type2"/>
</dbReference>
<keyword evidence="8 15" id="KW-0547">Nucleotide-binding</keyword>
<feature type="short sequence motif" description="'HIGH' region" evidence="15">
    <location>
        <begin position="48"/>
        <end position="58"/>
    </location>
</feature>
<dbReference type="EC" id="6.1.1.5" evidence="15"/>
<comment type="domain">
    <text evidence="15">IleRS has two distinct active sites: one for aminoacylation and one for editing. The misactivated valine is translocated from the active site to the editing site, which sterically excludes the correctly activated isoleucine. The single editing site contains two valyl binding pockets, one specific for each substrate (Val-AMP or Val-tRNA(Ile)).</text>
</comment>
<dbReference type="GO" id="GO:0000049">
    <property type="term" value="F:tRNA binding"/>
    <property type="evidence" value="ECO:0007669"/>
    <property type="project" value="InterPro"/>
</dbReference>
<dbReference type="GO" id="GO:0005737">
    <property type="term" value="C:cytoplasm"/>
    <property type="evidence" value="ECO:0007669"/>
    <property type="project" value="UniProtKB-SubCell"/>
</dbReference>
<feature type="domain" description="Methionyl/Valyl/Leucyl/Isoleucyl-tRNA synthetase anticodon-binding" evidence="18">
    <location>
        <begin position="876"/>
        <end position="1034"/>
    </location>
</feature>
<evidence type="ECO:0000256" key="16">
    <source>
        <dbReference type="SAM" id="MobiDB-lite"/>
    </source>
</evidence>
<dbReference type="Pfam" id="PF00133">
    <property type="entry name" value="tRNA-synt_1"/>
    <property type="match status" value="2"/>
</dbReference>
<dbReference type="GO" id="GO:0006428">
    <property type="term" value="P:isoleucyl-tRNA aminoacylation"/>
    <property type="evidence" value="ECO:0007669"/>
    <property type="project" value="UniProtKB-UniRule"/>
</dbReference>
<dbReference type="PRINTS" id="PR00984">
    <property type="entry name" value="TRNASYNTHILE"/>
</dbReference>
<keyword evidence="7 15" id="KW-0479">Metal-binding</keyword>
<comment type="caution">
    <text evidence="19">The sequence shown here is derived from an EMBL/GenBank/DDBJ whole genome shotgun (WGS) entry which is preliminary data.</text>
</comment>
<dbReference type="Proteomes" id="UP000317421">
    <property type="component" value="Unassembled WGS sequence"/>
</dbReference>
<evidence type="ECO:0000256" key="9">
    <source>
        <dbReference type="ARBA" id="ARBA00022833"/>
    </source>
</evidence>
<dbReference type="GO" id="GO:0008270">
    <property type="term" value="F:zinc ion binding"/>
    <property type="evidence" value="ECO:0007669"/>
    <property type="project" value="UniProtKB-UniRule"/>
</dbReference>
<keyword evidence="12 15" id="KW-0030">Aminoacyl-tRNA synthetase</keyword>
<dbReference type="EMBL" id="SJPR01000004">
    <property type="protein sequence ID" value="TWT95937.1"/>
    <property type="molecule type" value="Genomic_DNA"/>
</dbReference>
<feature type="binding site" evidence="15">
    <location>
        <position position="722"/>
    </location>
    <ligand>
        <name>ATP</name>
        <dbReference type="ChEBI" id="CHEBI:30616"/>
    </ligand>
</feature>
<comment type="function">
    <text evidence="13 15">Catalyzes the attachment of isoleucine to tRNA(Ile). As IleRS can inadvertently accommodate and process structurally similar amino acids such as valine, to avoid such errors it has two additional distinct tRNA(Ile)-dependent editing activities. One activity is designated as 'pretransfer' editing and involves the hydrolysis of activated Val-AMP. The other activity is designated 'posttransfer' editing and involves deacylation of mischarged Val-tRNA(Ile).</text>
</comment>
<evidence type="ECO:0000256" key="1">
    <source>
        <dbReference type="ARBA" id="ARBA00001947"/>
    </source>
</evidence>
<feature type="region of interest" description="Disordered" evidence="16">
    <location>
        <begin position="618"/>
        <end position="640"/>
    </location>
</feature>
<dbReference type="Pfam" id="PF08264">
    <property type="entry name" value="Anticodon_1"/>
    <property type="match status" value="1"/>
</dbReference>
<sequence length="1250" mass="139549">MFSPVEGQVSFPKLEEATLRFWKEQAIYQRSLDQREGAPPFVFYEGPPTANGMPHPGHCLTRTIKDVFPRYKTMRGFRCERKAGWDTHGLPVEVEVCKELGIHSKEEIEAYGVEPFIQKCQKSVWRYMREWERLTERLGFWVNLDEAYVTYHESYVESVWWSLKQLFDRDLLYQGHKIVWWWAQGGTALSAGEVGQGYRQVADPSVYVKFPLVDEPDTSLLVWTTTPWTLPSNQFAAVHPEIEYATVLVVREGNHGDTESTEDGAEKLILAKDLVEVLAEKTKLKLEVVSTCTGRDLVGKRFMPPFDTYSTLSAKEFFSIGDGPQGAPFDDTPLFDLKSFITKDSLSKESKHIGWRIVPAVFVTTASGTGCVHIAPAYGEDDYNVWFFEVFDPFGGYCNPPLMNCVGPDGKFTDYAPEFVRGRWVKDCDKDIARNLKERGLLFHQEQYLHDYPFCWRAEEDPLIQYPRESWFIKTTAFKDAMLENNQAINWMPEHIKAGRMGKFLESNVDWALSRERYWGTPLPIWQCDETGQQEAIGGYDDLLAKPGVAGTEVWEEAKAADPTLPDDLRVHKPYIDAITYDSPFEKGARMSRVPEVIDCWYDSGAMPFAQWGYKGEGRGTGDAGRGNSEPGSVSSRSEAAEKFANQFPADFISEALDQTRGWFYSQLAISTMLWGAQPAGNPQSEIPNPQSPRPTPPVPHPFKNCIVLGLMLGEDGQKMSKSKRNYRDPAEIFDLYGADALRWYLLTNQPPWSSIRYSEQAIKDSIPEFLLRLWNCYSFFVIYANIDGFDPKAELSGAKPPSPLGGGARGGGTVSPGVDSSCTTAANSTESTSKTPSAGRVTPSPNPSLQGRGIGADRFAAAESYRPIADRDELDRWMLSELHRTVALVTERMDAYDNFGAGQAITEFVDGLSNWWVRRSRERFWSKDKRSADKLDAYWTLYECLVETSKLIAPFTPFLAEAMWGNLAGVFLQENGGDAALASVHLADYPEADASLIDEALSERMGLVRLIASLGLRARQEASLKVRQPLAKVEVILASTEHQAWLAEHAGVIAGELNVKAVDFSDEPEKYVDHEVLPNFKLLGKKLGKLMPKVKQALNAQSGSELLANLRDNGQIDLVVDGQAVQLTPDEVEVRIAAKPGWAAANDRGVVVVLSTELTPDLVREGLARDLVRAIQDRRKEIGCEFTDRIEVGVETDSDDLRGAIEQFGDYIAGETLADKVTPASITGAEEIAINVGEAASQLGVRVVR</sequence>
<dbReference type="HAMAP" id="MF_02003">
    <property type="entry name" value="Ile_tRNA_synth_type2"/>
    <property type="match status" value="1"/>
</dbReference>
<dbReference type="InterPro" id="IPR009080">
    <property type="entry name" value="tRNAsynth_Ia_anticodon-bd"/>
</dbReference>
<keyword evidence="20" id="KW-1185">Reference proteome</keyword>
<comment type="subunit">
    <text evidence="4 15">Monomer.</text>
</comment>
<evidence type="ECO:0000256" key="12">
    <source>
        <dbReference type="ARBA" id="ARBA00023146"/>
    </source>
</evidence>
<keyword evidence="6 15" id="KW-0436">Ligase</keyword>
<dbReference type="SUPFAM" id="SSF47323">
    <property type="entry name" value="Anticodon-binding domain of a subclass of class I aminoacyl-tRNA synthetases"/>
    <property type="match status" value="1"/>
</dbReference>
<evidence type="ECO:0000256" key="8">
    <source>
        <dbReference type="ARBA" id="ARBA00022741"/>
    </source>
</evidence>
<evidence type="ECO:0000256" key="13">
    <source>
        <dbReference type="ARBA" id="ARBA00025217"/>
    </source>
</evidence>
<evidence type="ECO:0000256" key="2">
    <source>
        <dbReference type="ARBA" id="ARBA00004496"/>
    </source>
</evidence>
<dbReference type="SUPFAM" id="SSF50677">
    <property type="entry name" value="ValRS/IleRS/LeuRS editing domain"/>
    <property type="match status" value="1"/>
</dbReference>
<reference evidence="19 20" key="1">
    <citation type="submission" date="2019-02" db="EMBL/GenBank/DDBJ databases">
        <title>Deep-cultivation of Planctomycetes and their phenomic and genomic characterization uncovers novel biology.</title>
        <authorList>
            <person name="Wiegand S."/>
            <person name="Jogler M."/>
            <person name="Boedeker C."/>
            <person name="Pinto D."/>
            <person name="Vollmers J."/>
            <person name="Rivas-Marin E."/>
            <person name="Kohn T."/>
            <person name="Peeters S.H."/>
            <person name="Heuer A."/>
            <person name="Rast P."/>
            <person name="Oberbeckmann S."/>
            <person name="Bunk B."/>
            <person name="Jeske O."/>
            <person name="Meyerdierks A."/>
            <person name="Storesund J.E."/>
            <person name="Kallscheuer N."/>
            <person name="Luecker S."/>
            <person name="Lage O.M."/>
            <person name="Pohl T."/>
            <person name="Merkel B.J."/>
            <person name="Hornburger P."/>
            <person name="Mueller R.-W."/>
            <person name="Bruemmer F."/>
            <person name="Labrenz M."/>
            <person name="Spormann A.M."/>
            <person name="Op Den Camp H."/>
            <person name="Overmann J."/>
            <person name="Amann R."/>
            <person name="Jetten M.S.M."/>
            <person name="Mascher T."/>
            <person name="Medema M.H."/>
            <person name="Devos D.P."/>
            <person name="Kaster A.-K."/>
            <person name="Ovreas L."/>
            <person name="Rohde M."/>
            <person name="Galperin M.Y."/>
            <person name="Jogler C."/>
        </authorList>
    </citation>
    <scope>NUCLEOTIDE SEQUENCE [LARGE SCALE GENOMIC DNA]</scope>
    <source>
        <strain evidence="19 20">Pla108</strain>
    </source>
</reference>
<dbReference type="InterPro" id="IPR033709">
    <property type="entry name" value="Anticodon_Ile_ABEc"/>
</dbReference>
<evidence type="ECO:0000256" key="11">
    <source>
        <dbReference type="ARBA" id="ARBA00022917"/>
    </source>
</evidence>
<gene>
    <name evidence="15 19" type="primary">ileS</name>
    <name evidence="19" type="ORF">Pla108_30140</name>
</gene>
<keyword evidence="10 15" id="KW-0067">ATP-binding</keyword>
<evidence type="ECO:0000256" key="10">
    <source>
        <dbReference type="ARBA" id="ARBA00022840"/>
    </source>
</evidence>
<dbReference type="AlphaFoldDB" id="A0A5C6A9B7"/>
<accession>A0A5C6A9B7</accession>
<dbReference type="InterPro" id="IPR002300">
    <property type="entry name" value="aa-tRNA-synth_Ia"/>
</dbReference>
<evidence type="ECO:0000256" key="15">
    <source>
        <dbReference type="HAMAP-Rule" id="MF_02003"/>
    </source>
</evidence>
<feature type="compositionally biased region" description="Pro residues" evidence="16">
    <location>
        <begin position="690"/>
        <end position="699"/>
    </location>
</feature>
<dbReference type="GO" id="GO:0005524">
    <property type="term" value="F:ATP binding"/>
    <property type="evidence" value="ECO:0007669"/>
    <property type="project" value="UniProtKB-UniRule"/>
</dbReference>
<dbReference type="GO" id="GO:0004822">
    <property type="term" value="F:isoleucine-tRNA ligase activity"/>
    <property type="evidence" value="ECO:0007669"/>
    <property type="project" value="UniProtKB-UniRule"/>
</dbReference>
<feature type="short sequence motif" description="'KMSKS' region" evidence="15">
    <location>
        <begin position="719"/>
        <end position="723"/>
    </location>
</feature>
<comment type="subcellular location">
    <subcellularLocation>
        <location evidence="2 15">Cytoplasm</location>
    </subcellularLocation>
</comment>
<dbReference type="FunFam" id="3.40.50.620:FF:000063">
    <property type="entry name" value="Isoleucine--tRNA ligase"/>
    <property type="match status" value="1"/>
</dbReference>
<feature type="compositionally biased region" description="Polar residues" evidence="16">
    <location>
        <begin position="819"/>
        <end position="837"/>
    </location>
</feature>
<evidence type="ECO:0000259" key="18">
    <source>
        <dbReference type="Pfam" id="PF08264"/>
    </source>
</evidence>
<comment type="similarity">
    <text evidence="3 15">Belongs to the class-I aminoacyl-tRNA synthetase family. IleS type 2 subfamily.</text>
</comment>
<dbReference type="Gene3D" id="3.90.740.10">
    <property type="entry name" value="Valyl/Leucyl/Isoleucyl-tRNA synthetase, editing domain"/>
    <property type="match status" value="1"/>
</dbReference>
<dbReference type="GO" id="GO:0002161">
    <property type="term" value="F:aminoacyl-tRNA deacylase activity"/>
    <property type="evidence" value="ECO:0007669"/>
    <property type="project" value="InterPro"/>
</dbReference>
<evidence type="ECO:0000256" key="7">
    <source>
        <dbReference type="ARBA" id="ARBA00022723"/>
    </source>
</evidence>
<evidence type="ECO:0000313" key="20">
    <source>
        <dbReference type="Proteomes" id="UP000317421"/>
    </source>
</evidence>
<evidence type="ECO:0000259" key="17">
    <source>
        <dbReference type="Pfam" id="PF00133"/>
    </source>
</evidence>
<dbReference type="PANTHER" id="PTHR42780:SF1">
    <property type="entry name" value="ISOLEUCINE--TRNA LIGASE, CYTOPLASMIC"/>
    <property type="match status" value="1"/>
</dbReference>
<feature type="region of interest" description="Disordered" evidence="16">
    <location>
        <begin position="801"/>
        <end position="854"/>
    </location>
</feature>
<proteinExistence type="inferred from homology"/>
<evidence type="ECO:0000256" key="6">
    <source>
        <dbReference type="ARBA" id="ARBA00022598"/>
    </source>
</evidence>
<dbReference type="InterPro" id="IPR009008">
    <property type="entry name" value="Val/Leu/Ile-tRNA-synth_edit"/>
</dbReference>
<dbReference type="InterPro" id="IPR014729">
    <property type="entry name" value="Rossmann-like_a/b/a_fold"/>
</dbReference>
<feature type="compositionally biased region" description="Gly residues" evidence="16">
    <location>
        <begin position="805"/>
        <end position="815"/>
    </location>
</feature>
<feature type="region of interest" description="Disordered" evidence="16">
    <location>
        <begin position="679"/>
        <end position="699"/>
    </location>
</feature>
<dbReference type="SUPFAM" id="SSF52374">
    <property type="entry name" value="Nucleotidylyl transferase"/>
    <property type="match status" value="1"/>
</dbReference>
<feature type="domain" description="Aminoacyl-tRNA synthetase class Ia" evidence="17">
    <location>
        <begin position="635"/>
        <end position="751"/>
    </location>
</feature>
<feature type="domain" description="Aminoacyl-tRNA synthetase class Ia" evidence="17">
    <location>
        <begin position="19"/>
        <end position="615"/>
    </location>
</feature>
<keyword evidence="11 15" id="KW-0648">Protein biosynthesis</keyword>
<dbReference type="PANTHER" id="PTHR42780">
    <property type="entry name" value="SOLEUCYL-TRNA SYNTHETASE"/>
    <property type="match status" value="1"/>
</dbReference>
<dbReference type="InterPro" id="IPR002301">
    <property type="entry name" value="Ile-tRNA-ligase"/>
</dbReference>
<dbReference type="Gene3D" id="3.40.50.620">
    <property type="entry name" value="HUPs"/>
    <property type="match status" value="2"/>
</dbReference>
<comment type="cofactor">
    <cofactor evidence="1 15">
        <name>Zn(2+)</name>
        <dbReference type="ChEBI" id="CHEBI:29105"/>
    </cofactor>
</comment>
<evidence type="ECO:0000313" key="19">
    <source>
        <dbReference type="EMBL" id="TWT95937.1"/>
    </source>
</evidence>
<dbReference type="Gene3D" id="1.10.730.10">
    <property type="entry name" value="Isoleucyl-tRNA Synthetase, Domain 1"/>
    <property type="match status" value="1"/>
</dbReference>
<dbReference type="CDD" id="cd07961">
    <property type="entry name" value="Anticodon_Ia_Ile_ABEc"/>
    <property type="match status" value="1"/>
</dbReference>
<evidence type="ECO:0000256" key="3">
    <source>
        <dbReference type="ARBA" id="ARBA00007078"/>
    </source>
</evidence>
<keyword evidence="9 15" id="KW-0862">Zinc</keyword>
<evidence type="ECO:0000256" key="4">
    <source>
        <dbReference type="ARBA" id="ARBA00011245"/>
    </source>
</evidence>
<name>A0A5C6A9B7_9BACT</name>
<dbReference type="RefSeq" id="WP_390615815.1">
    <property type="nucleotide sequence ID" value="NZ_SJPR01000004.1"/>
</dbReference>
<dbReference type="InterPro" id="IPR013155">
    <property type="entry name" value="M/V/L/I-tRNA-synth_anticd-bd"/>
</dbReference>
<keyword evidence="5 15" id="KW-0963">Cytoplasm</keyword>
<protein>
    <recommendedName>
        <fullName evidence="15">Isoleucine--tRNA ligase</fullName>
        <ecNumber evidence="15">6.1.1.5</ecNumber>
    </recommendedName>
    <alternativeName>
        <fullName evidence="15">Isoleucyl-tRNA synthetase</fullName>
        <shortName evidence="15">IleRS</shortName>
    </alternativeName>
</protein>
<dbReference type="Pfam" id="PF19302">
    <property type="entry name" value="DUF5915"/>
    <property type="match status" value="1"/>
</dbReference>
<comment type="catalytic activity">
    <reaction evidence="14 15">
        <text>tRNA(Ile) + L-isoleucine + ATP = L-isoleucyl-tRNA(Ile) + AMP + diphosphate</text>
        <dbReference type="Rhea" id="RHEA:11060"/>
        <dbReference type="Rhea" id="RHEA-COMP:9666"/>
        <dbReference type="Rhea" id="RHEA-COMP:9695"/>
        <dbReference type="ChEBI" id="CHEBI:30616"/>
        <dbReference type="ChEBI" id="CHEBI:33019"/>
        <dbReference type="ChEBI" id="CHEBI:58045"/>
        <dbReference type="ChEBI" id="CHEBI:78442"/>
        <dbReference type="ChEBI" id="CHEBI:78528"/>
        <dbReference type="ChEBI" id="CHEBI:456215"/>
        <dbReference type="EC" id="6.1.1.5"/>
    </reaction>
</comment>
<evidence type="ECO:0000256" key="14">
    <source>
        <dbReference type="ARBA" id="ARBA00048359"/>
    </source>
</evidence>